<dbReference type="PANTHER" id="PTHR23179">
    <property type="entry name" value="T-CELL ACTIVATION RHO GTPASE ACTIVATING PROTEIN-RELATED"/>
    <property type="match status" value="1"/>
</dbReference>
<dbReference type="Gene3D" id="2.30.29.30">
    <property type="entry name" value="Pleckstrin-homology domain (PH domain)/Phosphotyrosine-binding domain (PTB)"/>
    <property type="match status" value="1"/>
</dbReference>
<accession>A0ABD0L0X9</accession>
<dbReference type="Proteomes" id="UP001519460">
    <property type="component" value="Unassembled WGS sequence"/>
</dbReference>
<dbReference type="InterPro" id="IPR001849">
    <property type="entry name" value="PH_domain"/>
</dbReference>
<dbReference type="Pfam" id="PF22286">
    <property type="entry name" value="RHG20_PH"/>
    <property type="match status" value="1"/>
</dbReference>
<sequence>MVKGREEEVREAENDQAMETIQDRFPYDDLQLKADKEKAQKFRGLSVRRRSAPSAVVFKTISGNRSRSSSSLWSQNNMGRKDGDTFQAIKNAADACRLYIMEGPVQFAMGMQTQDRYLFLFSDLLLVAKQKSSTTFKLKFRVQLCDIWLATCVEEVSETTRPLEKSFVIGWPTCNFVATFRDAETKEKWMTKLTEHVNEEKLRAEPKELSLKVGVRDRDTEKFRVIQFICWLCRQEKAAMCSP</sequence>
<feature type="domain" description="PH" evidence="2">
    <location>
        <begin position="99"/>
        <end position="200"/>
    </location>
</feature>
<proteinExistence type="predicted"/>
<dbReference type="InterPro" id="IPR011993">
    <property type="entry name" value="PH-like_dom_sf"/>
</dbReference>
<dbReference type="FunFam" id="2.30.29.30:FF:000217">
    <property type="entry name" value="Rho GTPase activating protein 20"/>
    <property type="match status" value="1"/>
</dbReference>
<comment type="caution">
    <text evidence="3">The sequence shown here is derived from an EMBL/GenBank/DDBJ whole genome shotgun (WGS) entry which is preliminary data.</text>
</comment>
<dbReference type="PANTHER" id="PTHR23179:SF3">
    <property type="entry name" value="RHO GTPASE-ACTIVATING PROTEIN 20"/>
    <property type="match status" value="1"/>
</dbReference>
<feature type="non-terminal residue" evidence="3">
    <location>
        <position position="243"/>
    </location>
</feature>
<gene>
    <name evidence="3" type="ORF">BaRGS_00015799</name>
</gene>
<keyword evidence="4" id="KW-1185">Reference proteome</keyword>
<reference evidence="3 4" key="1">
    <citation type="journal article" date="2023" name="Sci. Data">
        <title>Genome assembly of the Korean intertidal mud-creeper Batillaria attramentaria.</title>
        <authorList>
            <person name="Patra A.K."/>
            <person name="Ho P.T."/>
            <person name="Jun S."/>
            <person name="Lee S.J."/>
            <person name="Kim Y."/>
            <person name="Won Y.J."/>
        </authorList>
    </citation>
    <scope>NUCLEOTIDE SEQUENCE [LARGE SCALE GENOMIC DNA]</scope>
    <source>
        <strain evidence="3">Wonlab-2016</strain>
    </source>
</reference>
<feature type="compositionally biased region" description="Basic and acidic residues" evidence="1">
    <location>
        <begin position="1"/>
        <end position="13"/>
    </location>
</feature>
<evidence type="ECO:0000259" key="2">
    <source>
        <dbReference type="SMART" id="SM00233"/>
    </source>
</evidence>
<name>A0ABD0L0X9_9CAEN</name>
<dbReference type="EMBL" id="JACVVK020000097">
    <property type="protein sequence ID" value="KAK7493069.1"/>
    <property type="molecule type" value="Genomic_DNA"/>
</dbReference>
<protein>
    <recommendedName>
        <fullName evidence="2">PH domain-containing protein</fullName>
    </recommendedName>
</protein>
<dbReference type="InterPro" id="IPR047887">
    <property type="entry name" value="ARHGAP20_PH"/>
</dbReference>
<evidence type="ECO:0000313" key="3">
    <source>
        <dbReference type="EMBL" id="KAK7493069.1"/>
    </source>
</evidence>
<dbReference type="AlphaFoldDB" id="A0ABD0L0X9"/>
<dbReference type="SUPFAM" id="SSF50729">
    <property type="entry name" value="PH domain-like"/>
    <property type="match status" value="1"/>
</dbReference>
<evidence type="ECO:0000256" key="1">
    <source>
        <dbReference type="SAM" id="MobiDB-lite"/>
    </source>
</evidence>
<dbReference type="SMART" id="SM00233">
    <property type="entry name" value="PH"/>
    <property type="match status" value="1"/>
</dbReference>
<dbReference type="CDD" id="cd13319">
    <property type="entry name" value="PH_RARhoGAP"/>
    <property type="match status" value="1"/>
</dbReference>
<organism evidence="3 4">
    <name type="scientific">Batillaria attramentaria</name>
    <dbReference type="NCBI Taxonomy" id="370345"/>
    <lineage>
        <taxon>Eukaryota</taxon>
        <taxon>Metazoa</taxon>
        <taxon>Spiralia</taxon>
        <taxon>Lophotrochozoa</taxon>
        <taxon>Mollusca</taxon>
        <taxon>Gastropoda</taxon>
        <taxon>Caenogastropoda</taxon>
        <taxon>Sorbeoconcha</taxon>
        <taxon>Cerithioidea</taxon>
        <taxon>Batillariidae</taxon>
        <taxon>Batillaria</taxon>
    </lineage>
</organism>
<feature type="region of interest" description="Disordered" evidence="1">
    <location>
        <begin position="1"/>
        <end position="20"/>
    </location>
</feature>
<evidence type="ECO:0000313" key="4">
    <source>
        <dbReference type="Proteomes" id="UP001519460"/>
    </source>
</evidence>